<gene>
    <name evidence="2" type="ORF">GRF29_96g1464470</name>
</gene>
<feature type="region of interest" description="Disordered" evidence="1">
    <location>
        <begin position="135"/>
        <end position="156"/>
    </location>
</feature>
<keyword evidence="3" id="KW-1185">Reference proteome</keyword>
<dbReference type="AlphaFoldDB" id="A0AAN6LZC1"/>
<protein>
    <submittedName>
        <fullName evidence="2">Uncharacterized protein</fullName>
    </submittedName>
</protein>
<feature type="compositionally biased region" description="Polar residues" evidence="1">
    <location>
        <begin position="27"/>
        <end position="36"/>
    </location>
</feature>
<feature type="compositionally biased region" description="Pro residues" evidence="1">
    <location>
        <begin position="1"/>
        <end position="23"/>
    </location>
</feature>
<organism evidence="2 3">
    <name type="scientific">Pseudopithomyces chartarum</name>
    <dbReference type="NCBI Taxonomy" id="1892770"/>
    <lineage>
        <taxon>Eukaryota</taxon>
        <taxon>Fungi</taxon>
        <taxon>Dikarya</taxon>
        <taxon>Ascomycota</taxon>
        <taxon>Pezizomycotina</taxon>
        <taxon>Dothideomycetes</taxon>
        <taxon>Pleosporomycetidae</taxon>
        <taxon>Pleosporales</taxon>
        <taxon>Massarineae</taxon>
        <taxon>Didymosphaeriaceae</taxon>
        <taxon>Pseudopithomyces</taxon>
    </lineage>
</organism>
<evidence type="ECO:0000256" key="1">
    <source>
        <dbReference type="SAM" id="MobiDB-lite"/>
    </source>
</evidence>
<proteinExistence type="predicted"/>
<evidence type="ECO:0000313" key="2">
    <source>
        <dbReference type="EMBL" id="KAK3208125.1"/>
    </source>
</evidence>
<evidence type="ECO:0000313" key="3">
    <source>
        <dbReference type="Proteomes" id="UP001280581"/>
    </source>
</evidence>
<feature type="region of interest" description="Disordered" evidence="1">
    <location>
        <begin position="1"/>
        <end position="71"/>
    </location>
</feature>
<accession>A0AAN6LZC1</accession>
<name>A0AAN6LZC1_9PLEO</name>
<dbReference type="Proteomes" id="UP001280581">
    <property type="component" value="Unassembled WGS sequence"/>
</dbReference>
<reference evidence="2 3" key="1">
    <citation type="submission" date="2021-02" db="EMBL/GenBank/DDBJ databases">
        <title>Genome assembly of Pseudopithomyces chartarum.</title>
        <authorList>
            <person name="Jauregui R."/>
            <person name="Singh J."/>
            <person name="Voisey C."/>
        </authorList>
    </citation>
    <scope>NUCLEOTIDE SEQUENCE [LARGE SCALE GENOMIC DNA]</scope>
    <source>
        <strain evidence="2 3">AGR01</strain>
    </source>
</reference>
<dbReference type="EMBL" id="WVTA01000008">
    <property type="protein sequence ID" value="KAK3208125.1"/>
    <property type="molecule type" value="Genomic_DNA"/>
</dbReference>
<comment type="caution">
    <text evidence="2">The sequence shown here is derived from an EMBL/GenBank/DDBJ whole genome shotgun (WGS) entry which is preliminary data.</text>
</comment>
<feature type="compositionally biased region" description="Polar residues" evidence="1">
    <location>
        <begin position="140"/>
        <end position="156"/>
    </location>
</feature>
<sequence>MKPSHFPPSPHLPTPPHPQPSHPSNPISGYSGNFHASNPPSSSPPIPTHFPNLTNLSTPTHPATHNPHLTPYTTHPLSGNLIWFPKTCALPTTSFITLSYAPNAPSTSPGLRANSPASTHAPISEEVVPFPVRTEGQYPASPSSATRPFTSDGNLI</sequence>
<feature type="compositionally biased region" description="Polar residues" evidence="1">
    <location>
        <begin position="51"/>
        <end position="63"/>
    </location>
</feature>